<dbReference type="SUPFAM" id="SSF53474">
    <property type="entry name" value="alpha/beta-Hydrolases"/>
    <property type="match status" value="1"/>
</dbReference>
<keyword evidence="4" id="KW-1185">Reference proteome</keyword>
<dbReference type="Proteomes" id="UP000295560">
    <property type="component" value="Unassembled WGS sequence"/>
</dbReference>
<dbReference type="PRINTS" id="PR00412">
    <property type="entry name" value="EPOXHYDRLASE"/>
</dbReference>
<keyword evidence="1" id="KW-0378">Hydrolase</keyword>
<comment type="caution">
    <text evidence="3">The sequence shown here is derived from an EMBL/GenBank/DDBJ whole genome shotgun (WGS) entry which is preliminary data.</text>
</comment>
<name>A0A4R1I0P6_PSEEN</name>
<dbReference type="OrthoDB" id="2987348at2"/>
<dbReference type="AlphaFoldDB" id="A0A4R1I0P6"/>
<feature type="domain" description="AB hydrolase-1" evidence="2">
    <location>
        <begin position="39"/>
        <end position="295"/>
    </location>
</feature>
<dbReference type="InterPro" id="IPR000639">
    <property type="entry name" value="Epox_hydrolase-like"/>
</dbReference>
<dbReference type="PRINTS" id="PR00111">
    <property type="entry name" value="ABHYDROLASE"/>
</dbReference>
<dbReference type="Gene3D" id="3.40.50.1820">
    <property type="entry name" value="alpha/beta hydrolase"/>
    <property type="match status" value="1"/>
</dbReference>
<gene>
    <name evidence="3" type="ORF">EV378_2951</name>
</gene>
<organism evidence="3 4">
    <name type="scientific">Pseudonocardia endophytica</name>
    <dbReference type="NCBI Taxonomy" id="401976"/>
    <lineage>
        <taxon>Bacteria</taxon>
        <taxon>Bacillati</taxon>
        <taxon>Actinomycetota</taxon>
        <taxon>Actinomycetes</taxon>
        <taxon>Pseudonocardiales</taxon>
        <taxon>Pseudonocardiaceae</taxon>
        <taxon>Pseudonocardia</taxon>
    </lineage>
</organism>
<reference evidence="3 4" key="1">
    <citation type="submission" date="2019-03" db="EMBL/GenBank/DDBJ databases">
        <title>Sequencing the genomes of 1000 actinobacteria strains.</title>
        <authorList>
            <person name="Klenk H.-P."/>
        </authorList>
    </citation>
    <scope>NUCLEOTIDE SEQUENCE [LARGE SCALE GENOMIC DNA]</scope>
    <source>
        <strain evidence="3 4">DSM 44969</strain>
    </source>
</reference>
<dbReference type="InterPro" id="IPR029058">
    <property type="entry name" value="AB_hydrolase_fold"/>
</dbReference>
<proteinExistence type="predicted"/>
<sequence length="310" mass="34270">MGERHPPDPATVRLPGPWTHRSVSANGIRIHVAEYGSGPLVVLLHGFPEFWWTWRHQITALGDAGFRVVAPDLRGYGDTDKTPRGYDLWTLAGDCAGLIRALGEPRAHLVGHDWGAAIAWSVAALHPRLVRSLTTLGAPHPVTMRDRLLLDPAGQGRASRYMLGFQVPRAPERSLRRDDGARVEKIMRAWSGPDWTSTPDFADAARHNRRAMQISTVAHCSLEYYRWAVRSQFRTDGARFAKAVSAPTHVPVLQVHGADDPCVLDRTMRACRGRAAGEFTHHALPGVGHFPHQERPEETSGLIGAFLIAR</sequence>
<dbReference type="RefSeq" id="WP_132425334.1">
    <property type="nucleotide sequence ID" value="NZ_SMFZ01000001.1"/>
</dbReference>
<dbReference type="PANTHER" id="PTHR43329">
    <property type="entry name" value="EPOXIDE HYDROLASE"/>
    <property type="match status" value="1"/>
</dbReference>
<dbReference type="Pfam" id="PF00561">
    <property type="entry name" value="Abhydrolase_1"/>
    <property type="match status" value="1"/>
</dbReference>
<dbReference type="GO" id="GO:0016787">
    <property type="term" value="F:hydrolase activity"/>
    <property type="evidence" value="ECO:0007669"/>
    <property type="project" value="UniProtKB-KW"/>
</dbReference>
<evidence type="ECO:0000313" key="3">
    <source>
        <dbReference type="EMBL" id="TCK27095.1"/>
    </source>
</evidence>
<evidence type="ECO:0000259" key="2">
    <source>
        <dbReference type="Pfam" id="PF00561"/>
    </source>
</evidence>
<protein>
    <submittedName>
        <fullName evidence="3">Pimeloyl-ACP methyl ester carboxylesterase</fullName>
    </submittedName>
</protein>
<evidence type="ECO:0000313" key="4">
    <source>
        <dbReference type="Proteomes" id="UP000295560"/>
    </source>
</evidence>
<dbReference type="InterPro" id="IPR000073">
    <property type="entry name" value="AB_hydrolase_1"/>
</dbReference>
<dbReference type="EMBL" id="SMFZ01000001">
    <property type="protein sequence ID" value="TCK27095.1"/>
    <property type="molecule type" value="Genomic_DNA"/>
</dbReference>
<evidence type="ECO:0000256" key="1">
    <source>
        <dbReference type="ARBA" id="ARBA00022801"/>
    </source>
</evidence>
<accession>A0A4R1I0P6</accession>